<evidence type="ECO:0000313" key="1">
    <source>
        <dbReference type="EMBL" id="GBQ87602.1"/>
    </source>
</evidence>
<organism evidence="1 2">
    <name type="scientific">Asaia krungthepensis NRIC 0535</name>
    <dbReference type="NCBI Taxonomy" id="1307925"/>
    <lineage>
        <taxon>Bacteria</taxon>
        <taxon>Pseudomonadati</taxon>
        <taxon>Pseudomonadota</taxon>
        <taxon>Alphaproteobacteria</taxon>
        <taxon>Acetobacterales</taxon>
        <taxon>Acetobacteraceae</taxon>
        <taxon>Asaia</taxon>
    </lineage>
</organism>
<comment type="caution">
    <text evidence="1">The sequence shown here is derived from an EMBL/GenBank/DDBJ whole genome shotgun (WGS) entry which is preliminary data.</text>
</comment>
<evidence type="ECO:0000313" key="2">
    <source>
        <dbReference type="Proteomes" id="UP001062776"/>
    </source>
</evidence>
<evidence type="ECO:0008006" key="3">
    <source>
        <dbReference type="Google" id="ProtNLM"/>
    </source>
</evidence>
<sequence length="191" mass="21045">MLKAEPSRRATLRRRVHEAHEQLDHSMGDLGSAQDYERYLKAIAAFRFAAEHALAGHDYPEWFGGWRPVATSAELEKDLEVLGLAAPVMPPIQRPGTESELLGMLYTLEGSALGARLIARRAAALGYDGSNGASHLSHQTSSPDNWRDFLLLLEKSPEFDEEEAGSAASTLFRHAREAVTLVDRAEEEVHG</sequence>
<dbReference type="EMBL" id="BAPV01000009">
    <property type="protein sequence ID" value="GBQ87602.1"/>
    <property type="molecule type" value="Genomic_DNA"/>
</dbReference>
<name>A0ABQ0Q229_9PROT</name>
<dbReference type="Proteomes" id="UP001062776">
    <property type="component" value="Unassembled WGS sequence"/>
</dbReference>
<reference evidence="1" key="1">
    <citation type="submission" date="2013-04" db="EMBL/GenBank/DDBJ databases">
        <title>The genome sequencing project of 58 acetic acid bacteria.</title>
        <authorList>
            <person name="Okamoto-Kainuma A."/>
            <person name="Ishikawa M."/>
            <person name="Umino S."/>
            <person name="Koizumi Y."/>
            <person name="Shiwa Y."/>
            <person name="Yoshikawa H."/>
            <person name="Matsutani M."/>
            <person name="Matsushita K."/>
        </authorList>
    </citation>
    <scope>NUCLEOTIDE SEQUENCE</scope>
    <source>
        <strain evidence="1">NRIC 0535</strain>
    </source>
</reference>
<dbReference type="InterPro" id="IPR016084">
    <property type="entry name" value="Haem_Oase-like_multi-hlx"/>
</dbReference>
<gene>
    <name evidence="1" type="ORF">AA0535_1323</name>
</gene>
<dbReference type="RefSeq" id="WP_264815161.1">
    <property type="nucleotide sequence ID" value="NZ_BAPV01000009.1"/>
</dbReference>
<dbReference type="Gene3D" id="1.20.910.10">
    <property type="entry name" value="Heme oxygenase-like"/>
    <property type="match status" value="1"/>
</dbReference>
<keyword evidence="2" id="KW-1185">Reference proteome</keyword>
<protein>
    <recommendedName>
        <fullName evidence="3">Heme oxygenase</fullName>
    </recommendedName>
</protein>
<proteinExistence type="predicted"/>
<accession>A0ABQ0Q229</accession>
<dbReference type="CDD" id="cd19166">
    <property type="entry name" value="HemeO-bac"/>
    <property type="match status" value="1"/>
</dbReference>
<dbReference type="SUPFAM" id="SSF48613">
    <property type="entry name" value="Heme oxygenase-like"/>
    <property type="match status" value="1"/>
</dbReference>